<proteinExistence type="predicted"/>
<dbReference type="Gene3D" id="3.30.70.1290">
    <property type="entry name" value="Transposase IS200-like"/>
    <property type="match status" value="1"/>
</dbReference>
<dbReference type="RefSeq" id="WP_108104920.1">
    <property type="nucleotide sequence ID" value="NZ_QASN01000002.1"/>
</dbReference>
<dbReference type="GO" id="GO:0006313">
    <property type="term" value="P:DNA transposition"/>
    <property type="evidence" value="ECO:0007669"/>
    <property type="project" value="InterPro"/>
</dbReference>
<evidence type="ECO:0000313" key="3">
    <source>
        <dbReference type="EMBL" id="PTU76510.1"/>
    </source>
</evidence>
<dbReference type="Pfam" id="PF01797">
    <property type="entry name" value="Y1_Tnp"/>
    <property type="match status" value="1"/>
</dbReference>
<evidence type="ECO:0000313" key="4">
    <source>
        <dbReference type="Proteomes" id="UP000244064"/>
    </source>
</evidence>
<dbReference type="GO" id="GO:0004803">
    <property type="term" value="F:transposase activity"/>
    <property type="evidence" value="ECO:0007669"/>
    <property type="project" value="InterPro"/>
</dbReference>
<sequence length="245" mass="28231">MPRKQRMYLPGVPAHVVQRGNNREACFFHEDDYRFYLSVLGDALKRYDVKLHAYVLMTNHVHLLMTPADEVGISRVMQHLGRMYVLYINRTYRRSGTLWEGRHKASLVNAEEYLLTCYRYIELNPLRAGMVGAPEAYAWSSYRWHGWGRGDPLVTDHDLYLALGECAGDRQRAYRALFVGHLEPESLHAMRESSVHNYPLGNDRFRESIALQLGRSVGCQGPGRPLAKKNHSDPVRQTPVPRKPQ</sequence>
<organism evidence="3 4">
    <name type="scientific">Pseudomonas mangrovi</name>
    <dbReference type="NCBI Taxonomy" id="2161748"/>
    <lineage>
        <taxon>Bacteria</taxon>
        <taxon>Pseudomonadati</taxon>
        <taxon>Pseudomonadota</taxon>
        <taxon>Gammaproteobacteria</taxon>
        <taxon>Pseudomonadales</taxon>
        <taxon>Pseudomonadaceae</taxon>
        <taxon>Pseudomonas</taxon>
    </lineage>
</organism>
<dbReference type="InterPro" id="IPR036515">
    <property type="entry name" value="Transposase_17_sf"/>
</dbReference>
<protein>
    <submittedName>
        <fullName evidence="3">Transposase</fullName>
    </submittedName>
</protein>
<feature type="domain" description="Transposase IS200-like" evidence="2">
    <location>
        <begin position="9"/>
        <end position="124"/>
    </location>
</feature>
<reference evidence="3 4" key="1">
    <citation type="submission" date="2018-04" db="EMBL/GenBank/DDBJ databases">
        <title>Pseudomonas sp. nov., isolated from mangrove soil.</title>
        <authorList>
            <person name="Chen C."/>
        </authorList>
    </citation>
    <scope>NUCLEOTIDE SEQUENCE [LARGE SCALE GENOMIC DNA]</scope>
    <source>
        <strain evidence="3 4">TC-11</strain>
    </source>
</reference>
<comment type="caution">
    <text evidence="3">The sequence shown here is derived from an EMBL/GenBank/DDBJ whole genome shotgun (WGS) entry which is preliminary data.</text>
</comment>
<dbReference type="EMBL" id="QASN01000002">
    <property type="protein sequence ID" value="PTU76510.1"/>
    <property type="molecule type" value="Genomic_DNA"/>
</dbReference>
<name>A0A2T5PFK3_9PSED</name>
<dbReference type="Proteomes" id="UP000244064">
    <property type="component" value="Unassembled WGS sequence"/>
</dbReference>
<evidence type="ECO:0000256" key="1">
    <source>
        <dbReference type="SAM" id="MobiDB-lite"/>
    </source>
</evidence>
<feature type="region of interest" description="Disordered" evidence="1">
    <location>
        <begin position="220"/>
        <end position="245"/>
    </location>
</feature>
<evidence type="ECO:0000259" key="2">
    <source>
        <dbReference type="SMART" id="SM01321"/>
    </source>
</evidence>
<dbReference type="PANTHER" id="PTHR34322:SF2">
    <property type="entry name" value="TRANSPOSASE IS200-LIKE DOMAIN-CONTAINING PROTEIN"/>
    <property type="match status" value="1"/>
</dbReference>
<dbReference type="SMART" id="SM01321">
    <property type="entry name" value="Y1_Tnp"/>
    <property type="match status" value="1"/>
</dbReference>
<gene>
    <name evidence="3" type="ORF">DBO85_02415</name>
</gene>
<keyword evidence="4" id="KW-1185">Reference proteome</keyword>
<dbReference type="PANTHER" id="PTHR34322">
    <property type="entry name" value="TRANSPOSASE, Y1_TNP DOMAIN-CONTAINING"/>
    <property type="match status" value="1"/>
</dbReference>
<dbReference type="InterPro" id="IPR002686">
    <property type="entry name" value="Transposase_17"/>
</dbReference>
<accession>A0A2T5PFK3</accession>
<dbReference type="OrthoDB" id="9814067at2"/>
<dbReference type="SUPFAM" id="SSF143422">
    <property type="entry name" value="Transposase IS200-like"/>
    <property type="match status" value="1"/>
</dbReference>
<dbReference type="GO" id="GO:0003677">
    <property type="term" value="F:DNA binding"/>
    <property type="evidence" value="ECO:0007669"/>
    <property type="project" value="InterPro"/>
</dbReference>
<dbReference type="AlphaFoldDB" id="A0A2T5PFK3"/>